<organism evidence="5 6">
    <name type="scientific">Paraphaeosphaeria sporulosa</name>
    <dbReference type="NCBI Taxonomy" id="1460663"/>
    <lineage>
        <taxon>Eukaryota</taxon>
        <taxon>Fungi</taxon>
        <taxon>Dikarya</taxon>
        <taxon>Ascomycota</taxon>
        <taxon>Pezizomycotina</taxon>
        <taxon>Dothideomycetes</taxon>
        <taxon>Pleosporomycetidae</taxon>
        <taxon>Pleosporales</taxon>
        <taxon>Massarineae</taxon>
        <taxon>Didymosphaeriaceae</taxon>
        <taxon>Paraphaeosphaeria</taxon>
    </lineage>
</organism>
<proteinExistence type="predicted"/>
<evidence type="ECO:0000259" key="4">
    <source>
        <dbReference type="PROSITE" id="PS50048"/>
    </source>
</evidence>
<dbReference type="EMBL" id="KV441555">
    <property type="protein sequence ID" value="OAG03037.1"/>
    <property type="molecule type" value="Genomic_DNA"/>
</dbReference>
<dbReference type="GO" id="GO:0008270">
    <property type="term" value="F:zinc ion binding"/>
    <property type="evidence" value="ECO:0007669"/>
    <property type="project" value="InterPro"/>
</dbReference>
<dbReference type="GO" id="GO:0006351">
    <property type="term" value="P:DNA-templated transcription"/>
    <property type="evidence" value="ECO:0007669"/>
    <property type="project" value="InterPro"/>
</dbReference>
<evidence type="ECO:0000313" key="6">
    <source>
        <dbReference type="Proteomes" id="UP000077069"/>
    </source>
</evidence>
<keyword evidence="2" id="KW-0479">Metal-binding</keyword>
<dbReference type="Gene3D" id="4.10.240.10">
    <property type="entry name" value="Zn(2)-C6 fungal-type DNA-binding domain"/>
    <property type="match status" value="1"/>
</dbReference>
<dbReference type="RefSeq" id="XP_018033402.1">
    <property type="nucleotide sequence ID" value="XM_018179053.1"/>
</dbReference>
<sequence>MPSPSRNIPAAAAKPQRVLACILCQSRKVKCDRNFPCSNCVKSGATCVPAGSIARQRRRRFPERELLDRLRRYEGLLRHNKIDFEPLHPSSTTDQSNPVAEGNCFELSSKIQAIDIASSVESPESEHVDDTPNSKTINIWHVMNQRSQSPSEDGETDVDEYDVDKELHADIRLTNVKTALSHLFEDDDDGRFNFGARSDIDPITLHPSQVDMIRIWQIYLDNVNPLLKVTHTPTLQTRIIAAAADLASATPQLQALMFGIYCVSMLTLSDDECITLFGNKCGDLLRKFQLGCRQALLRSGVLRTDDRDCLTALFLYLLSTKPRAEPRSLSTNLAVAIRLAQHMGLHSEDLNSKHTALEAEMRRRIWWSLVLLDTRVAEMSDFKCSILLPGWDCKPPSNIHDFDLGTETKTPPAPHEMITESTFAVVRCELANFVRHSGYWLAFNNPCLMPLARRPPVGSSPAGDELAVIENLVEEKYLKFCNPANPIHFMIVWMARGYLAKHRMLAHYARHARAPSKQTEDQRDLALGYALTLFECDTKLLSSPLTKVFTWFTMTVLQFPFQAYIHVVQDLARRPTTKLAGRAWAVMSANYTVRFTHWLGSDDNPLANIISRIVLQAWEARRAAVPSETETVPGIVESMMNRKQAGMTPDYSHLPSWIQQGTTSNDDSWMPVPIPAPMPMMSFDTFDPAYNFAWPDPMSNMQDTSSAEMSMDSMNWGNTEWSSLRGGGQGW</sequence>
<dbReference type="AlphaFoldDB" id="A0A177C8F4"/>
<dbReference type="CDD" id="cd00067">
    <property type="entry name" value="GAL4"/>
    <property type="match status" value="1"/>
</dbReference>
<dbReference type="InterPro" id="IPR007219">
    <property type="entry name" value="XnlR_reg_dom"/>
</dbReference>
<feature type="domain" description="Zn(2)-C6 fungal-type" evidence="4">
    <location>
        <begin position="20"/>
        <end position="48"/>
    </location>
</feature>
<dbReference type="SMART" id="SM00066">
    <property type="entry name" value="GAL4"/>
    <property type="match status" value="1"/>
</dbReference>
<dbReference type="PROSITE" id="PS50048">
    <property type="entry name" value="ZN2_CY6_FUNGAL_2"/>
    <property type="match status" value="1"/>
</dbReference>
<dbReference type="Pfam" id="PF00172">
    <property type="entry name" value="Zn_clus"/>
    <property type="match status" value="1"/>
</dbReference>
<dbReference type="PANTHER" id="PTHR31001:SF45">
    <property type="entry name" value="ZN(II)2CYS6 TRANSCRIPTION FACTOR (EUROFUNG)"/>
    <property type="match status" value="1"/>
</dbReference>
<dbReference type="OrthoDB" id="2269373at2759"/>
<gene>
    <name evidence="5" type="ORF">CC84DRAFT_1166805</name>
</gene>
<comment type="subcellular location">
    <subcellularLocation>
        <location evidence="1">Nucleus</location>
    </subcellularLocation>
</comment>
<dbReference type="InterPro" id="IPR050613">
    <property type="entry name" value="Sec_Metabolite_Reg"/>
</dbReference>
<dbReference type="STRING" id="1460663.A0A177C8F4"/>
<dbReference type="InterPro" id="IPR001138">
    <property type="entry name" value="Zn2Cys6_DnaBD"/>
</dbReference>
<keyword evidence="3" id="KW-0539">Nucleus</keyword>
<dbReference type="CDD" id="cd12148">
    <property type="entry name" value="fungal_TF_MHR"/>
    <property type="match status" value="1"/>
</dbReference>
<evidence type="ECO:0000313" key="5">
    <source>
        <dbReference type="EMBL" id="OAG03037.1"/>
    </source>
</evidence>
<reference evidence="5 6" key="1">
    <citation type="submission" date="2016-05" db="EMBL/GenBank/DDBJ databases">
        <title>Comparative analysis of secretome profiles of manganese(II)-oxidizing ascomycete fungi.</title>
        <authorList>
            <consortium name="DOE Joint Genome Institute"/>
            <person name="Zeiner C.A."/>
            <person name="Purvine S.O."/>
            <person name="Zink E.M."/>
            <person name="Wu S."/>
            <person name="Pasa-Tolic L."/>
            <person name="Chaput D.L."/>
            <person name="Haridas S."/>
            <person name="Grigoriev I.V."/>
            <person name="Santelli C.M."/>
            <person name="Hansel C.M."/>
        </authorList>
    </citation>
    <scope>NUCLEOTIDE SEQUENCE [LARGE SCALE GENOMIC DNA]</scope>
    <source>
        <strain evidence="5 6">AP3s5-JAC2a</strain>
    </source>
</reference>
<evidence type="ECO:0000256" key="3">
    <source>
        <dbReference type="ARBA" id="ARBA00023242"/>
    </source>
</evidence>
<dbReference type="InterPro" id="IPR036864">
    <property type="entry name" value="Zn2-C6_fun-type_DNA-bd_sf"/>
</dbReference>
<keyword evidence="6" id="KW-1185">Reference proteome</keyword>
<dbReference type="SUPFAM" id="SSF57701">
    <property type="entry name" value="Zn2/Cys6 DNA-binding domain"/>
    <property type="match status" value="1"/>
</dbReference>
<dbReference type="GO" id="GO:0003677">
    <property type="term" value="F:DNA binding"/>
    <property type="evidence" value="ECO:0007669"/>
    <property type="project" value="InterPro"/>
</dbReference>
<protein>
    <recommendedName>
        <fullName evidence="4">Zn(2)-C6 fungal-type domain-containing protein</fullName>
    </recommendedName>
</protein>
<accession>A0A177C8F4</accession>
<evidence type="ECO:0000256" key="1">
    <source>
        <dbReference type="ARBA" id="ARBA00004123"/>
    </source>
</evidence>
<dbReference type="InParanoid" id="A0A177C8F4"/>
<dbReference type="GeneID" id="28762539"/>
<dbReference type="PANTHER" id="PTHR31001">
    <property type="entry name" value="UNCHARACTERIZED TRANSCRIPTIONAL REGULATORY PROTEIN"/>
    <property type="match status" value="1"/>
</dbReference>
<name>A0A177C8F4_9PLEO</name>
<dbReference type="SMART" id="SM00906">
    <property type="entry name" value="Fungal_trans"/>
    <property type="match status" value="1"/>
</dbReference>
<dbReference type="GO" id="GO:0000981">
    <property type="term" value="F:DNA-binding transcription factor activity, RNA polymerase II-specific"/>
    <property type="evidence" value="ECO:0007669"/>
    <property type="project" value="InterPro"/>
</dbReference>
<evidence type="ECO:0000256" key="2">
    <source>
        <dbReference type="ARBA" id="ARBA00022723"/>
    </source>
</evidence>
<dbReference type="Proteomes" id="UP000077069">
    <property type="component" value="Unassembled WGS sequence"/>
</dbReference>
<dbReference type="Pfam" id="PF04082">
    <property type="entry name" value="Fungal_trans"/>
    <property type="match status" value="1"/>
</dbReference>
<dbReference type="GO" id="GO:0005634">
    <property type="term" value="C:nucleus"/>
    <property type="evidence" value="ECO:0007669"/>
    <property type="project" value="UniProtKB-SubCell"/>
</dbReference>